<evidence type="ECO:0000256" key="5">
    <source>
        <dbReference type="SAM" id="Phobius"/>
    </source>
</evidence>
<reference evidence="7 8" key="1">
    <citation type="journal article" date="2020" name="ISME J.">
        <title>Comparative genomics reveals insights into cyanobacterial evolution and habitat adaptation.</title>
        <authorList>
            <person name="Chen M.Y."/>
            <person name="Teng W.K."/>
            <person name="Zhao L."/>
            <person name="Hu C.X."/>
            <person name="Zhou Y.K."/>
            <person name="Han B.P."/>
            <person name="Song L.R."/>
            <person name="Shu W.S."/>
        </authorList>
    </citation>
    <scope>NUCLEOTIDE SEQUENCE [LARGE SCALE GENOMIC DNA]</scope>
    <source>
        <strain evidence="7 8">FACHB-1040</strain>
    </source>
</reference>
<proteinExistence type="predicted"/>
<evidence type="ECO:0000256" key="1">
    <source>
        <dbReference type="ARBA" id="ARBA00004651"/>
    </source>
</evidence>
<feature type="transmembrane region" description="Helical" evidence="5">
    <location>
        <begin position="169"/>
        <end position="189"/>
    </location>
</feature>
<organism evidence="7 8">
    <name type="scientific">Aphanizomenon flos-aquae FACHB-1040</name>
    <dbReference type="NCBI Taxonomy" id="2692887"/>
    <lineage>
        <taxon>Bacteria</taxon>
        <taxon>Bacillati</taxon>
        <taxon>Cyanobacteriota</taxon>
        <taxon>Cyanophyceae</taxon>
        <taxon>Nostocales</taxon>
        <taxon>Aphanizomenonaceae</taxon>
        <taxon>Aphanizomenon</taxon>
    </lineage>
</organism>
<dbReference type="Proteomes" id="UP000606721">
    <property type="component" value="Unassembled WGS sequence"/>
</dbReference>
<name>A0ABR8BZ71_APHFL</name>
<dbReference type="InterPro" id="IPR023298">
    <property type="entry name" value="ATPase_P-typ_TM_dom_sf"/>
</dbReference>
<evidence type="ECO:0000313" key="7">
    <source>
        <dbReference type="EMBL" id="MBD2280067.1"/>
    </source>
</evidence>
<evidence type="ECO:0000259" key="6">
    <source>
        <dbReference type="Pfam" id="PF00689"/>
    </source>
</evidence>
<dbReference type="Pfam" id="PF00689">
    <property type="entry name" value="Cation_ATPase_C"/>
    <property type="match status" value="1"/>
</dbReference>
<feature type="transmembrane region" description="Helical" evidence="5">
    <location>
        <begin position="138"/>
        <end position="157"/>
    </location>
</feature>
<feature type="transmembrane region" description="Helical" evidence="5">
    <location>
        <begin position="109"/>
        <end position="126"/>
    </location>
</feature>
<gene>
    <name evidence="7" type="ORF">H6F99_17790</name>
</gene>
<feature type="transmembrane region" description="Helical" evidence="5">
    <location>
        <begin position="75"/>
        <end position="97"/>
    </location>
</feature>
<dbReference type="PRINTS" id="PR01836">
    <property type="entry name" value="MGATPASE"/>
</dbReference>
<feature type="domain" description="Cation-transporting P-type ATPase C-terminal" evidence="6">
    <location>
        <begin position="29"/>
        <end position="191"/>
    </location>
</feature>
<evidence type="ECO:0000256" key="4">
    <source>
        <dbReference type="ARBA" id="ARBA00022842"/>
    </source>
</evidence>
<keyword evidence="2" id="KW-1003">Cell membrane</keyword>
<comment type="caution">
    <text evidence="7">The sequence shown here is derived from an EMBL/GenBank/DDBJ whole genome shotgun (WGS) entry which is preliminary data.</text>
</comment>
<keyword evidence="4" id="KW-0460">Magnesium</keyword>
<keyword evidence="5" id="KW-0472">Membrane</keyword>
<dbReference type="InterPro" id="IPR006068">
    <property type="entry name" value="ATPase_P-typ_cation-transptr_C"/>
</dbReference>
<keyword evidence="5" id="KW-1133">Transmembrane helix</keyword>
<accession>A0ABR8BZ71</accession>
<dbReference type="Gene3D" id="1.20.1110.10">
    <property type="entry name" value="Calcium-transporting ATPase, transmembrane domain"/>
    <property type="match status" value="1"/>
</dbReference>
<dbReference type="EMBL" id="JACJQT010000050">
    <property type="protein sequence ID" value="MBD2280067.1"/>
    <property type="molecule type" value="Genomic_DNA"/>
</dbReference>
<sequence length="199" mass="22181">MVISFTPQCTSANFGNMFSMAGVSLMLPFLPLLPKQILLTNLLTDFPEMTIAADRVDPELVSKPRRWDIHFISKFMLVFGLLSSVFDYFTFGALLLLLHADSAQFRTGWFMESVISASMIVLVIRTRQSIFHSKPSPYLFGATIAIAIITLIIPYTPLASVLGFQALPLSFVLILMAIVALYVTAAEIVKGIFYSRIKF</sequence>
<keyword evidence="8" id="KW-1185">Reference proteome</keyword>
<keyword evidence="3" id="KW-0597">Phosphoprotein</keyword>
<keyword evidence="5" id="KW-0812">Transmembrane</keyword>
<evidence type="ECO:0000313" key="8">
    <source>
        <dbReference type="Proteomes" id="UP000606721"/>
    </source>
</evidence>
<evidence type="ECO:0000256" key="2">
    <source>
        <dbReference type="ARBA" id="ARBA00022475"/>
    </source>
</evidence>
<evidence type="ECO:0000256" key="3">
    <source>
        <dbReference type="ARBA" id="ARBA00022553"/>
    </source>
</evidence>
<comment type="subcellular location">
    <subcellularLocation>
        <location evidence="1">Cell membrane</location>
        <topology evidence="1">Multi-pass membrane protein</topology>
    </subcellularLocation>
</comment>
<dbReference type="SUPFAM" id="SSF81665">
    <property type="entry name" value="Calcium ATPase, transmembrane domain M"/>
    <property type="match status" value="1"/>
</dbReference>
<protein>
    <submittedName>
        <fullName evidence="7">Cation transporting ATPase C-terminal domain-containing protein</fullName>
    </submittedName>
</protein>
<dbReference type="InterPro" id="IPR006415">
    <property type="entry name" value="P-type_ATPase_IIIB"/>
</dbReference>